<keyword evidence="2" id="KW-1185">Reference proteome</keyword>
<dbReference type="Proteomes" id="UP000663903">
    <property type="component" value="Chromosome"/>
</dbReference>
<dbReference type="EMBL" id="CP071796">
    <property type="protein sequence ID" value="QTD45000.1"/>
    <property type="molecule type" value="Genomic_DNA"/>
</dbReference>
<organism evidence="1 2">
    <name type="scientific">Ottowia testudinis</name>
    <dbReference type="NCBI Taxonomy" id="2816950"/>
    <lineage>
        <taxon>Bacteria</taxon>
        <taxon>Pseudomonadati</taxon>
        <taxon>Pseudomonadota</taxon>
        <taxon>Betaproteobacteria</taxon>
        <taxon>Burkholderiales</taxon>
        <taxon>Comamonadaceae</taxon>
        <taxon>Ottowia</taxon>
    </lineage>
</organism>
<dbReference type="AlphaFoldDB" id="A0A975H388"/>
<name>A0A975H388_9BURK</name>
<proteinExistence type="predicted"/>
<dbReference type="Pfam" id="PF11149">
    <property type="entry name" value="DUF2924"/>
    <property type="match status" value="1"/>
</dbReference>
<protein>
    <submittedName>
        <fullName evidence="1">DUF2924 domain-containing protein</fullName>
    </submittedName>
</protein>
<sequence length="164" mass="18549">MKAHARTSPAAIPQGTSLALQIATLPHLSMDELWSIWDAHFEERPNHHHRTWLESRLAYRMQERAFGGLKPSIRKRLEDIGETGLLPRHLRQDASRLLPGTVLTRIYDDVEHRVTVHGASDYEYQGQRFKSLSAIAGHITGSHWSGPVFFGLKEPAAKRNRSAA</sequence>
<dbReference type="InterPro" id="IPR021322">
    <property type="entry name" value="DUF2924"/>
</dbReference>
<evidence type="ECO:0000313" key="2">
    <source>
        <dbReference type="Proteomes" id="UP000663903"/>
    </source>
</evidence>
<dbReference type="KEGG" id="otd:J1M35_18465"/>
<accession>A0A975H388</accession>
<dbReference type="RefSeq" id="WP_208008753.1">
    <property type="nucleotide sequence ID" value="NZ_CP071796.1"/>
</dbReference>
<evidence type="ECO:0000313" key="1">
    <source>
        <dbReference type="EMBL" id="QTD45000.1"/>
    </source>
</evidence>
<gene>
    <name evidence="1" type="ORF">J1M35_18465</name>
</gene>
<reference evidence="1" key="1">
    <citation type="submission" date="2021-03" db="EMBL/GenBank/DDBJ databases">
        <title>Ottowia sp. 27C isolated from the cloaca of a Giant Asian pond turtle (Heosemys grandis).</title>
        <authorList>
            <person name="Spergser J."/>
            <person name="Busse H.-J."/>
        </authorList>
    </citation>
    <scope>NUCLEOTIDE SEQUENCE</scope>
    <source>
        <strain evidence="1">27C</strain>
    </source>
</reference>